<dbReference type="AlphaFoldDB" id="A0A061ADI0"/>
<evidence type="ECO:0000313" key="3">
    <source>
        <dbReference type="EMBL" id="CDR18539.1"/>
    </source>
</evidence>
<dbReference type="GO" id="GO:0039536">
    <property type="term" value="P:negative regulation of RIG-I signaling pathway"/>
    <property type="evidence" value="ECO:0007669"/>
    <property type="project" value="TreeGrafter"/>
</dbReference>
<reference evidence="3" key="2">
    <citation type="submission" date="2014-03" db="EMBL/GenBank/DDBJ databases">
        <authorList>
            <person name="Genoscope - CEA"/>
        </authorList>
    </citation>
    <scope>NUCLEOTIDE SEQUENCE</scope>
</reference>
<name>A0A061ADI0_ONCMY</name>
<feature type="non-terminal residue" evidence="3">
    <location>
        <position position="1"/>
    </location>
</feature>
<dbReference type="InterPro" id="IPR051064">
    <property type="entry name" value="SEC14/CRAL-TRIO_domain"/>
</dbReference>
<evidence type="ECO:0000313" key="4">
    <source>
        <dbReference type="Proteomes" id="UP000193380"/>
    </source>
</evidence>
<dbReference type="InterPro" id="IPR036865">
    <property type="entry name" value="CRAL-TRIO_dom_sf"/>
</dbReference>
<feature type="compositionally biased region" description="Polar residues" evidence="1">
    <location>
        <begin position="104"/>
        <end position="132"/>
    </location>
</feature>
<reference evidence="3" key="1">
    <citation type="journal article" date="2014" name="Nat. Commun.">
        <title>The rainbow trout genome provides novel insights into evolution after whole-genome duplication in vertebrates.</title>
        <authorList>
            <person name="Berthelot C."/>
            <person name="Brunet F."/>
            <person name="Chalopin D."/>
            <person name="Juanchich A."/>
            <person name="Bernard M."/>
            <person name="Noel B."/>
            <person name="Bento P."/>
            <person name="Da Silva C."/>
            <person name="Labadie K."/>
            <person name="Alberti A."/>
            <person name="Aury J.M."/>
            <person name="Louis A."/>
            <person name="Dehais P."/>
            <person name="Bardou P."/>
            <person name="Montfort J."/>
            <person name="Klopp C."/>
            <person name="Cabau C."/>
            <person name="Gaspin C."/>
            <person name="Thorgaard G.H."/>
            <person name="Boussaha M."/>
            <person name="Quillet E."/>
            <person name="Guyomard R."/>
            <person name="Galiana D."/>
            <person name="Bobe J."/>
            <person name="Volff J.N."/>
            <person name="Genet C."/>
            <person name="Wincker P."/>
            <person name="Jaillon O."/>
            <person name="Roest Crollius H."/>
            <person name="Guiguen Y."/>
        </authorList>
    </citation>
    <scope>NUCLEOTIDE SEQUENCE [LARGE SCALE GENOMIC DNA]</scope>
</reference>
<gene>
    <name evidence="3" type="ORF">GSONMT00022741001</name>
</gene>
<feature type="domain" description="CRAL/TRIO N-terminal" evidence="2">
    <location>
        <begin position="189"/>
        <end position="214"/>
    </location>
</feature>
<dbReference type="InterPro" id="IPR011074">
    <property type="entry name" value="CRAL/TRIO_N_dom"/>
</dbReference>
<dbReference type="GO" id="GO:0039552">
    <property type="term" value="F:RIG-I binding"/>
    <property type="evidence" value="ECO:0007669"/>
    <property type="project" value="TreeGrafter"/>
</dbReference>
<organism evidence="3 4">
    <name type="scientific">Oncorhynchus mykiss</name>
    <name type="common">Rainbow trout</name>
    <name type="synonym">Salmo gairdneri</name>
    <dbReference type="NCBI Taxonomy" id="8022"/>
    <lineage>
        <taxon>Eukaryota</taxon>
        <taxon>Metazoa</taxon>
        <taxon>Chordata</taxon>
        <taxon>Craniata</taxon>
        <taxon>Vertebrata</taxon>
        <taxon>Euteleostomi</taxon>
        <taxon>Actinopterygii</taxon>
        <taxon>Neopterygii</taxon>
        <taxon>Teleostei</taxon>
        <taxon>Protacanthopterygii</taxon>
        <taxon>Salmoniformes</taxon>
        <taxon>Salmonidae</taxon>
        <taxon>Salmoninae</taxon>
        <taxon>Oncorhynchus</taxon>
    </lineage>
</organism>
<dbReference type="InterPro" id="IPR036273">
    <property type="entry name" value="CRAL/TRIO_N_dom_sf"/>
</dbReference>
<feature type="region of interest" description="Disordered" evidence="1">
    <location>
        <begin position="104"/>
        <end position="137"/>
    </location>
</feature>
<dbReference type="Pfam" id="PF03765">
    <property type="entry name" value="CRAL_TRIO_N"/>
    <property type="match status" value="1"/>
</dbReference>
<dbReference type="PANTHER" id="PTHR23324">
    <property type="entry name" value="SEC14 RELATED PROTEIN"/>
    <property type="match status" value="1"/>
</dbReference>
<dbReference type="GO" id="GO:0005829">
    <property type="term" value="C:cytosol"/>
    <property type="evidence" value="ECO:0007669"/>
    <property type="project" value="TreeGrafter"/>
</dbReference>
<dbReference type="PaxDb" id="8022-A0A061ADI0"/>
<dbReference type="SMART" id="SM01100">
    <property type="entry name" value="CRAL_TRIO_N"/>
    <property type="match status" value="1"/>
</dbReference>
<evidence type="ECO:0000259" key="2">
    <source>
        <dbReference type="SMART" id="SM01100"/>
    </source>
</evidence>
<dbReference type="STRING" id="8022.A0A061ADI0"/>
<accession>A0A061ADI0</accession>
<dbReference type="Proteomes" id="UP000193380">
    <property type="component" value="Unassembled WGS sequence"/>
</dbReference>
<dbReference type="PANTHER" id="PTHR23324:SF51">
    <property type="entry name" value="SEC14-LIKE PROTEIN 1"/>
    <property type="match status" value="1"/>
</dbReference>
<protein>
    <recommendedName>
        <fullName evidence="2">CRAL/TRIO N-terminal domain-containing protein</fullName>
    </recommendedName>
</protein>
<evidence type="ECO:0000256" key="1">
    <source>
        <dbReference type="SAM" id="MobiDB-lite"/>
    </source>
</evidence>
<dbReference type="Gene3D" id="3.40.525.10">
    <property type="entry name" value="CRAL-TRIO lipid binding domain"/>
    <property type="match status" value="1"/>
</dbReference>
<sequence length="265" mass="29772">HSVVHLLPRTLPPPPPTLSCFPSLPLPHLQGKEIIEFYLNQLEEEGISHVPRWTPSLDAPSSSSVTTKPVCATPKLLHLELPVTPAVSIPVSTDASDHEIATATNNDATQSDATSNDAASQPDNQTENQTGTPDDKLDADYIKRYLGDLTPLQESCLIRLRQWLQESHKGKTLTLTPSSPSSPPFQIPKDEHILRFLRARDFNMEKAREILCQSLTWRKQHQVDYLLETWTSPQVLSDYYTGGWHHHDKGMAYGHRWCSGIHTHN</sequence>
<proteinExistence type="predicted"/>
<dbReference type="EMBL" id="FR979073">
    <property type="protein sequence ID" value="CDR18539.1"/>
    <property type="molecule type" value="Genomic_DNA"/>
</dbReference>
<dbReference type="SUPFAM" id="SSF46938">
    <property type="entry name" value="CRAL/TRIO N-terminal domain"/>
    <property type="match status" value="1"/>
</dbReference>